<evidence type="ECO:0000313" key="1">
    <source>
        <dbReference type="EMBL" id="SDZ97288.1"/>
    </source>
</evidence>
<dbReference type="AlphaFoldDB" id="A0A1H3XFG6"/>
<protein>
    <submittedName>
        <fullName evidence="1">Uncharacterized protein</fullName>
    </submittedName>
</protein>
<dbReference type="STRING" id="425514.SAMN05443550_101578"/>
<proteinExistence type="predicted"/>
<accession>A0A1H3XFG6</accession>
<name>A0A1H3XFG6_9SPHI</name>
<organism evidence="1 2">
    <name type="scientific">Pedobacter hartonius</name>
    <dbReference type="NCBI Taxonomy" id="425514"/>
    <lineage>
        <taxon>Bacteria</taxon>
        <taxon>Pseudomonadati</taxon>
        <taxon>Bacteroidota</taxon>
        <taxon>Sphingobacteriia</taxon>
        <taxon>Sphingobacteriales</taxon>
        <taxon>Sphingobacteriaceae</taxon>
        <taxon>Pedobacter</taxon>
    </lineage>
</organism>
<reference evidence="1 2" key="1">
    <citation type="submission" date="2016-10" db="EMBL/GenBank/DDBJ databases">
        <authorList>
            <person name="de Groot N.N."/>
        </authorList>
    </citation>
    <scope>NUCLEOTIDE SEQUENCE [LARGE SCALE GENOMIC DNA]</scope>
    <source>
        <strain evidence="1 2">DSM 19033</strain>
    </source>
</reference>
<sequence>MSAESLSPDWDDEGLMATQSLFERRAGRVFRAVRKGNGDKKNL</sequence>
<gene>
    <name evidence="1" type="ORF">SAMN05443550_101578</name>
</gene>
<dbReference type="EMBL" id="FNRA01000001">
    <property type="protein sequence ID" value="SDZ97288.1"/>
    <property type="molecule type" value="Genomic_DNA"/>
</dbReference>
<keyword evidence="2" id="KW-1185">Reference proteome</keyword>
<dbReference type="Proteomes" id="UP000198850">
    <property type="component" value="Unassembled WGS sequence"/>
</dbReference>
<evidence type="ECO:0000313" key="2">
    <source>
        <dbReference type="Proteomes" id="UP000198850"/>
    </source>
</evidence>